<dbReference type="InterPro" id="IPR050189">
    <property type="entry name" value="MFS_Efflux_Transporters"/>
</dbReference>
<dbReference type="AlphaFoldDB" id="A0A7D5QDQ5"/>
<evidence type="ECO:0000256" key="4">
    <source>
        <dbReference type="ARBA" id="ARBA00022989"/>
    </source>
</evidence>
<evidence type="ECO:0000256" key="1">
    <source>
        <dbReference type="ARBA" id="ARBA00004651"/>
    </source>
</evidence>
<dbReference type="Pfam" id="PF07690">
    <property type="entry name" value="MFS_1"/>
    <property type="match status" value="1"/>
</dbReference>
<keyword evidence="9" id="KW-1185">Reference proteome</keyword>
<keyword evidence="3 6" id="KW-0812">Transmembrane</keyword>
<keyword evidence="5 6" id="KW-0472">Membrane</keyword>
<feature type="transmembrane region" description="Helical" evidence="6">
    <location>
        <begin position="40"/>
        <end position="58"/>
    </location>
</feature>
<dbReference type="Gene3D" id="1.20.1250.20">
    <property type="entry name" value="MFS general substrate transporter like domains"/>
    <property type="match status" value="2"/>
</dbReference>
<evidence type="ECO:0000256" key="6">
    <source>
        <dbReference type="SAM" id="Phobius"/>
    </source>
</evidence>
<feature type="transmembrane region" description="Helical" evidence="6">
    <location>
        <begin position="332"/>
        <end position="353"/>
    </location>
</feature>
<dbReference type="PANTHER" id="PTHR43124">
    <property type="entry name" value="PURINE EFFLUX PUMP PBUE"/>
    <property type="match status" value="1"/>
</dbReference>
<feature type="transmembrane region" description="Helical" evidence="6">
    <location>
        <begin position="133"/>
        <end position="155"/>
    </location>
</feature>
<feature type="transmembrane region" description="Helical" evidence="6">
    <location>
        <begin position="300"/>
        <end position="320"/>
    </location>
</feature>
<evidence type="ECO:0000313" key="9">
    <source>
        <dbReference type="Proteomes" id="UP000509626"/>
    </source>
</evidence>
<accession>A0A7D5QDQ5</accession>
<dbReference type="InterPro" id="IPR020846">
    <property type="entry name" value="MFS_dom"/>
</dbReference>
<evidence type="ECO:0000313" key="8">
    <source>
        <dbReference type="EMBL" id="QLG63460.1"/>
    </source>
</evidence>
<dbReference type="EMBL" id="CP058579">
    <property type="protein sequence ID" value="QLG63460.1"/>
    <property type="molecule type" value="Genomic_DNA"/>
</dbReference>
<feature type="transmembrane region" description="Helical" evidence="6">
    <location>
        <begin position="161"/>
        <end position="181"/>
    </location>
</feature>
<dbReference type="InterPro" id="IPR011701">
    <property type="entry name" value="MFS"/>
</dbReference>
<dbReference type="GeneID" id="56039331"/>
<dbReference type="GO" id="GO:0022857">
    <property type="term" value="F:transmembrane transporter activity"/>
    <property type="evidence" value="ECO:0007669"/>
    <property type="project" value="InterPro"/>
</dbReference>
<feature type="transmembrane region" description="Helical" evidence="6">
    <location>
        <begin position="277"/>
        <end position="294"/>
    </location>
</feature>
<dbReference type="OrthoDB" id="29061at2157"/>
<organism evidence="8 9">
    <name type="scientific">Halorarum salinum</name>
    <dbReference type="NCBI Taxonomy" id="2743089"/>
    <lineage>
        <taxon>Archaea</taxon>
        <taxon>Methanobacteriati</taxon>
        <taxon>Methanobacteriota</taxon>
        <taxon>Stenosarchaea group</taxon>
        <taxon>Halobacteria</taxon>
        <taxon>Halobacteriales</taxon>
        <taxon>Haloferacaceae</taxon>
        <taxon>Halorarum</taxon>
    </lineage>
</organism>
<proteinExistence type="predicted"/>
<gene>
    <name evidence="8" type="ORF">HUG12_17690</name>
</gene>
<name>A0A7D5QDQ5_9EURY</name>
<dbReference type="GO" id="GO:0005886">
    <property type="term" value="C:plasma membrane"/>
    <property type="evidence" value="ECO:0007669"/>
    <property type="project" value="UniProtKB-SubCell"/>
</dbReference>
<feature type="domain" description="Major facilitator superfamily (MFS) profile" evidence="7">
    <location>
        <begin position="9"/>
        <end position="390"/>
    </location>
</feature>
<keyword evidence="2" id="KW-1003">Cell membrane</keyword>
<dbReference type="PANTHER" id="PTHR43124:SF3">
    <property type="entry name" value="CHLORAMPHENICOL EFFLUX PUMP RV0191"/>
    <property type="match status" value="1"/>
</dbReference>
<evidence type="ECO:0000256" key="3">
    <source>
        <dbReference type="ARBA" id="ARBA00022692"/>
    </source>
</evidence>
<evidence type="ECO:0000256" key="2">
    <source>
        <dbReference type="ARBA" id="ARBA00022475"/>
    </source>
</evidence>
<dbReference type="KEGG" id="halu:HUG12_17690"/>
<reference evidence="8 9" key="1">
    <citation type="submission" date="2020-06" db="EMBL/GenBank/DDBJ databases">
        <title>NJ-3-1, isolated from saline soil.</title>
        <authorList>
            <person name="Cui H.L."/>
            <person name="Shi X."/>
        </authorList>
    </citation>
    <scope>NUCLEOTIDE SEQUENCE [LARGE SCALE GENOMIC DNA]</scope>
    <source>
        <strain evidence="8 9">NJ-3-1</strain>
    </source>
</reference>
<feature type="transmembrane region" description="Helical" evidence="6">
    <location>
        <begin position="359"/>
        <end position="381"/>
    </location>
</feature>
<feature type="transmembrane region" description="Helical" evidence="6">
    <location>
        <begin position="98"/>
        <end position="121"/>
    </location>
</feature>
<feature type="transmembrane region" description="Helical" evidence="6">
    <location>
        <begin position="238"/>
        <end position="257"/>
    </location>
</feature>
<keyword evidence="4 6" id="KW-1133">Transmembrane helix</keyword>
<evidence type="ECO:0000259" key="7">
    <source>
        <dbReference type="PROSITE" id="PS50850"/>
    </source>
</evidence>
<comment type="subcellular location">
    <subcellularLocation>
        <location evidence="1">Cell membrane</location>
        <topology evidence="1">Multi-pass membrane protein</topology>
    </subcellularLocation>
</comment>
<dbReference type="PROSITE" id="PS50850">
    <property type="entry name" value="MFS"/>
    <property type="match status" value="1"/>
</dbReference>
<dbReference type="InterPro" id="IPR036259">
    <property type="entry name" value="MFS_trans_sf"/>
</dbReference>
<sequence length="390" mass="40086">MNWPYRYTALSLCTLAFFGTMVARLVISPIVPDLTAEFEVSNGTVGLALSGMWVAYAFSQFPSGVLGDRLGERTVILVAVGGTAATSAGLAVAPSFPLFLLSTVSLGAAAGLHYSVATTFLTRQFDDIGRAIGVHVAGGPLAGLLAPPAAAVVGARYGWRAAIALGAVVAVPVFVAFALSIRPTDPRRPDQPVRERFELAPLAELLSRPEIRYTTALAIVGAFTWQATASFLPTFLAAHHGLSTTAAGVLFSVYFVVHGASQPVLGSLSDRLSRESVVLGTMLLGIVGYGVLVVGDRPGVVLAGVLCVGVAMSWGAPLQSRFMDVLSEAERGAGFGLVRTAYMTLGATGSVVVGTVADLVGWSASFGLLSAVMALGAAAVAGNRALGLGY</sequence>
<feature type="transmembrane region" description="Helical" evidence="6">
    <location>
        <begin position="70"/>
        <end position="92"/>
    </location>
</feature>
<dbReference type="Proteomes" id="UP000509626">
    <property type="component" value="Chromosome"/>
</dbReference>
<evidence type="ECO:0000256" key="5">
    <source>
        <dbReference type="ARBA" id="ARBA00023136"/>
    </source>
</evidence>
<dbReference type="SUPFAM" id="SSF103473">
    <property type="entry name" value="MFS general substrate transporter"/>
    <property type="match status" value="1"/>
</dbReference>
<dbReference type="RefSeq" id="WP_179270044.1">
    <property type="nucleotide sequence ID" value="NZ_CP058579.1"/>
</dbReference>
<protein>
    <submittedName>
        <fullName evidence="8">MFS transporter</fullName>
    </submittedName>
</protein>